<comment type="caution">
    <text evidence="1">The sequence shown here is derived from an EMBL/GenBank/DDBJ whole genome shotgun (WGS) entry which is preliminary data.</text>
</comment>
<evidence type="ECO:0008006" key="3">
    <source>
        <dbReference type="Google" id="ProtNLM"/>
    </source>
</evidence>
<gene>
    <name evidence="1" type="ORF">ACFPMG_30755</name>
</gene>
<proteinExistence type="predicted"/>
<sequence>MDRAIDEVAGTLTRLGYRSGLDDPMIRTTVCELLLRNRSPRLQDLTDDALARLRADAGFAAWAGGRLYAVHRALAALGVATPPAIPAYGQSMPVEGVPAAWLDVVDRWFATATQTPEVRREYPVELVRALAITWLFAAQRSDEIVRLRVGCVRWQPDAADPAAPPVCLLDVPVHKTGTAFTKPVDPLVG</sequence>
<accession>A0ABW0GF15</accession>
<protein>
    <recommendedName>
        <fullName evidence="3">Phage integrase family protein</fullName>
    </recommendedName>
</protein>
<dbReference type="RefSeq" id="WP_376999364.1">
    <property type="nucleotide sequence ID" value="NZ_JBHSLC010000113.1"/>
</dbReference>
<evidence type="ECO:0000313" key="2">
    <source>
        <dbReference type="Proteomes" id="UP001596166"/>
    </source>
</evidence>
<evidence type="ECO:0000313" key="1">
    <source>
        <dbReference type="EMBL" id="MFC5359386.1"/>
    </source>
</evidence>
<dbReference type="Proteomes" id="UP001596166">
    <property type="component" value="Unassembled WGS sequence"/>
</dbReference>
<organism evidence="1 2">
    <name type="scientific">Azospirillum himalayense</name>
    <dbReference type="NCBI Taxonomy" id="654847"/>
    <lineage>
        <taxon>Bacteria</taxon>
        <taxon>Pseudomonadati</taxon>
        <taxon>Pseudomonadota</taxon>
        <taxon>Alphaproteobacteria</taxon>
        <taxon>Rhodospirillales</taxon>
        <taxon>Azospirillaceae</taxon>
        <taxon>Azospirillum</taxon>
    </lineage>
</organism>
<keyword evidence="2" id="KW-1185">Reference proteome</keyword>
<reference evidence="2" key="1">
    <citation type="journal article" date="2019" name="Int. J. Syst. Evol. Microbiol.">
        <title>The Global Catalogue of Microorganisms (GCM) 10K type strain sequencing project: providing services to taxonomists for standard genome sequencing and annotation.</title>
        <authorList>
            <consortium name="The Broad Institute Genomics Platform"/>
            <consortium name="The Broad Institute Genome Sequencing Center for Infectious Disease"/>
            <person name="Wu L."/>
            <person name="Ma J."/>
        </authorList>
    </citation>
    <scope>NUCLEOTIDE SEQUENCE [LARGE SCALE GENOMIC DNA]</scope>
    <source>
        <strain evidence="2">CCUG 58760</strain>
    </source>
</reference>
<dbReference type="EMBL" id="JBHSLC010000113">
    <property type="protein sequence ID" value="MFC5359386.1"/>
    <property type="molecule type" value="Genomic_DNA"/>
</dbReference>
<name>A0ABW0GF15_9PROT</name>